<dbReference type="PANTHER" id="PTHR43765:SF2">
    <property type="entry name" value="2-DEHYDROPANTOATE 2-REDUCTASE"/>
    <property type="match status" value="1"/>
</dbReference>
<evidence type="ECO:0000256" key="7">
    <source>
        <dbReference type="ARBA" id="ARBA00022857"/>
    </source>
</evidence>
<organism evidence="14 15">
    <name type="scientific">Paenisporosarcina macmurdoensis</name>
    <dbReference type="NCBI Taxonomy" id="212659"/>
    <lineage>
        <taxon>Bacteria</taxon>
        <taxon>Bacillati</taxon>
        <taxon>Bacillota</taxon>
        <taxon>Bacilli</taxon>
        <taxon>Bacillales</taxon>
        <taxon>Caryophanaceae</taxon>
        <taxon>Paenisporosarcina</taxon>
    </lineage>
</organism>
<dbReference type="InterPro" id="IPR008927">
    <property type="entry name" value="6-PGluconate_DH-like_C_sf"/>
</dbReference>
<dbReference type="Gene3D" id="3.40.50.720">
    <property type="entry name" value="NAD(P)-binding Rossmann-like Domain"/>
    <property type="match status" value="1"/>
</dbReference>
<dbReference type="Pfam" id="PF08546">
    <property type="entry name" value="ApbA_C"/>
    <property type="match status" value="1"/>
</dbReference>
<dbReference type="SUPFAM" id="SSF51735">
    <property type="entry name" value="NAD(P)-binding Rossmann-fold domains"/>
    <property type="match status" value="1"/>
</dbReference>
<evidence type="ECO:0000256" key="10">
    <source>
        <dbReference type="ARBA" id="ARBA00048793"/>
    </source>
</evidence>
<dbReference type="InterPro" id="IPR036291">
    <property type="entry name" value="NAD(P)-bd_dom_sf"/>
</dbReference>
<dbReference type="InterPro" id="IPR013752">
    <property type="entry name" value="KPA_reductase"/>
</dbReference>
<keyword evidence="6 11" id="KW-0566">Pantothenate biosynthesis</keyword>
<dbReference type="SUPFAM" id="SSF48179">
    <property type="entry name" value="6-phosphogluconate dehydrogenase C-terminal domain-like"/>
    <property type="match status" value="1"/>
</dbReference>
<accession>A0ABW1L2I1</accession>
<feature type="domain" description="Ketopantoate reductase C-terminal" evidence="13">
    <location>
        <begin position="175"/>
        <end position="288"/>
    </location>
</feature>
<dbReference type="PANTHER" id="PTHR43765">
    <property type="entry name" value="2-DEHYDROPANTOATE 2-REDUCTASE-RELATED"/>
    <property type="match status" value="1"/>
</dbReference>
<dbReference type="InterPro" id="IPR013328">
    <property type="entry name" value="6PGD_dom2"/>
</dbReference>
<dbReference type="InterPro" id="IPR013332">
    <property type="entry name" value="KPR_N"/>
</dbReference>
<dbReference type="NCBIfam" id="TIGR00745">
    <property type="entry name" value="apbA_panE"/>
    <property type="match status" value="1"/>
</dbReference>
<comment type="function">
    <text evidence="1 11">Catalyzes the NADPH-dependent reduction of ketopantoate into pantoic acid.</text>
</comment>
<evidence type="ECO:0000256" key="9">
    <source>
        <dbReference type="ARBA" id="ARBA00032024"/>
    </source>
</evidence>
<gene>
    <name evidence="14" type="ORF">ACFPYN_02090</name>
</gene>
<evidence type="ECO:0000256" key="2">
    <source>
        <dbReference type="ARBA" id="ARBA00004994"/>
    </source>
</evidence>
<feature type="domain" description="Ketopantoate reductase N-terminal" evidence="12">
    <location>
        <begin position="2"/>
        <end position="148"/>
    </location>
</feature>
<protein>
    <recommendedName>
        <fullName evidence="5 11">2-dehydropantoate 2-reductase</fullName>
        <ecNumber evidence="4 11">1.1.1.169</ecNumber>
    </recommendedName>
    <alternativeName>
        <fullName evidence="9 11">Ketopantoate reductase</fullName>
    </alternativeName>
</protein>
<evidence type="ECO:0000256" key="4">
    <source>
        <dbReference type="ARBA" id="ARBA00013014"/>
    </source>
</evidence>
<dbReference type="Proteomes" id="UP001596170">
    <property type="component" value="Unassembled WGS sequence"/>
</dbReference>
<proteinExistence type="inferred from homology"/>
<keyword evidence="7 11" id="KW-0521">NADP</keyword>
<comment type="pathway">
    <text evidence="2 11">Cofactor biosynthesis; (R)-pantothenate biosynthesis; (R)-pantoate from 3-methyl-2-oxobutanoate: step 2/2.</text>
</comment>
<evidence type="ECO:0000259" key="12">
    <source>
        <dbReference type="Pfam" id="PF02558"/>
    </source>
</evidence>
<evidence type="ECO:0000313" key="14">
    <source>
        <dbReference type="EMBL" id="MFC6038234.1"/>
    </source>
</evidence>
<dbReference type="EMBL" id="JBHSRI010000002">
    <property type="protein sequence ID" value="MFC6038234.1"/>
    <property type="molecule type" value="Genomic_DNA"/>
</dbReference>
<sequence>MVIVGAGAIGLLIGSYFSEQKHQITYITRTIEQADQLTKRGITLVHANGEKVHTHVEAFVDYGQAPIDALWIVAVKYHHLQDIEEKLQSLPLATPLLFIQNGLAHLQWITQLKQQQIYIATVEHGAFKVDATTVIHKGIGLTKIAPFETTTNASLNLSIFQSPLFQIEMVEDAYAIVLRKAILNACINPITAILLIENGELLTNKHAFQLMKSLFVELQLSFPEINQILSFEDVKALCEKTVANKSSMLQDRLNNRQSEIEPIVGALLNLAGEKELPILRTLYQLVLAIDEKGESHE</sequence>
<reference evidence="15" key="1">
    <citation type="journal article" date="2019" name="Int. J. Syst. Evol. Microbiol.">
        <title>The Global Catalogue of Microorganisms (GCM) 10K type strain sequencing project: providing services to taxonomists for standard genome sequencing and annotation.</title>
        <authorList>
            <consortium name="The Broad Institute Genomics Platform"/>
            <consortium name="The Broad Institute Genome Sequencing Center for Infectious Disease"/>
            <person name="Wu L."/>
            <person name="Ma J."/>
        </authorList>
    </citation>
    <scope>NUCLEOTIDE SEQUENCE [LARGE SCALE GENOMIC DNA]</scope>
    <source>
        <strain evidence="15">CCUG 54527</strain>
    </source>
</reference>
<evidence type="ECO:0000256" key="1">
    <source>
        <dbReference type="ARBA" id="ARBA00002919"/>
    </source>
</evidence>
<evidence type="ECO:0000256" key="3">
    <source>
        <dbReference type="ARBA" id="ARBA00007870"/>
    </source>
</evidence>
<dbReference type="RefSeq" id="WP_377732627.1">
    <property type="nucleotide sequence ID" value="NZ_JBHSRI010000002.1"/>
</dbReference>
<name>A0ABW1L2I1_9BACL</name>
<evidence type="ECO:0000313" key="15">
    <source>
        <dbReference type="Proteomes" id="UP001596170"/>
    </source>
</evidence>
<dbReference type="Gene3D" id="1.10.1040.10">
    <property type="entry name" value="N-(1-d-carboxylethyl)-l-norvaline Dehydrogenase, domain 2"/>
    <property type="match status" value="1"/>
</dbReference>
<comment type="similarity">
    <text evidence="3 11">Belongs to the ketopantoate reductase family.</text>
</comment>
<comment type="catalytic activity">
    <reaction evidence="10 11">
        <text>(R)-pantoate + NADP(+) = 2-dehydropantoate + NADPH + H(+)</text>
        <dbReference type="Rhea" id="RHEA:16233"/>
        <dbReference type="ChEBI" id="CHEBI:11561"/>
        <dbReference type="ChEBI" id="CHEBI:15378"/>
        <dbReference type="ChEBI" id="CHEBI:15980"/>
        <dbReference type="ChEBI" id="CHEBI:57783"/>
        <dbReference type="ChEBI" id="CHEBI:58349"/>
        <dbReference type="EC" id="1.1.1.169"/>
    </reaction>
</comment>
<comment type="caution">
    <text evidence="14">The sequence shown here is derived from an EMBL/GenBank/DDBJ whole genome shotgun (WGS) entry which is preliminary data.</text>
</comment>
<evidence type="ECO:0000256" key="6">
    <source>
        <dbReference type="ARBA" id="ARBA00022655"/>
    </source>
</evidence>
<dbReference type="InterPro" id="IPR003710">
    <property type="entry name" value="ApbA"/>
</dbReference>
<evidence type="ECO:0000256" key="5">
    <source>
        <dbReference type="ARBA" id="ARBA00019465"/>
    </source>
</evidence>
<keyword evidence="15" id="KW-1185">Reference proteome</keyword>
<evidence type="ECO:0000256" key="11">
    <source>
        <dbReference type="RuleBase" id="RU362068"/>
    </source>
</evidence>
<keyword evidence="8 11" id="KW-0560">Oxidoreductase</keyword>
<evidence type="ECO:0000259" key="13">
    <source>
        <dbReference type="Pfam" id="PF08546"/>
    </source>
</evidence>
<dbReference type="InterPro" id="IPR050838">
    <property type="entry name" value="Ketopantoate_reductase"/>
</dbReference>
<dbReference type="Pfam" id="PF02558">
    <property type="entry name" value="ApbA"/>
    <property type="match status" value="1"/>
</dbReference>
<dbReference type="EC" id="1.1.1.169" evidence="4 11"/>
<evidence type="ECO:0000256" key="8">
    <source>
        <dbReference type="ARBA" id="ARBA00023002"/>
    </source>
</evidence>